<dbReference type="OMA" id="ERIRCWI"/>
<evidence type="ECO:0000256" key="4">
    <source>
        <dbReference type="ARBA" id="ARBA00022833"/>
    </source>
</evidence>
<protein>
    <submittedName>
        <fullName evidence="7">AAEL005577-PA</fullName>
    </submittedName>
</protein>
<dbReference type="KEGG" id="aag:5566705"/>
<reference evidence="7" key="3">
    <citation type="submission" date="2012-09" db="EMBL/GenBank/DDBJ databases">
        <authorList>
            <consortium name="VectorBase"/>
        </authorList>
    </citation>
    <scope>NUCLEOTIDE SEQUENCE</scope>
    <source>
        <strain evidence="7">Liverpool</strain>
    </source>
</reference>
<dbReference type="Proteomes" id="UP000682892">
    <property type="component" value="Unassembled WGS sequence"/>
</dbReference>
<reference evidence="7" key="2">
    <citation type="journal article" date="2007" name="Science">
        <title>Genome sequence of Aedes aegypti, a major arbovirus vector.</title>
        <authorList>
            <person name="Nene V."/>
            <person name="Wortman J.R."/>
            <person name="Lawson D."/>
            <person name="Haas B."/>
            <person name="Kodira C."/>
            <person name="Tu Z.J."/>
            <person name="Loftus B."/>
            <person name="Xi Z."/>
            <person name="Megy K."/>
            <person name="Grabherr M."/>
            <person name="Ren Q."/>
            <person name="Zdobnov E.M."/>
            <person name="Lobo N.F."/>
            <person name="Campbell K.S."/>
            <person name="Brown S.E."/>
            <person name="Bonaldo M.F."/>
            <person name="Zhu J."/>
            <person name="Sinkins S.P."/>
            <person name="Hogenkamp D.G."/>
            <person name="Amedeo P."/>
            <person name="Arensburger P."/>
            <person name="Atkinson P.W."/>
            <person name="Bidwell S."/>
            <person name="Biedler J."/>
            <person name="Birney E."/>
            <person name="Bruggner R.V."/>
            <person name="Costas J."/>
            <person name="Coy M.R."/>
            <person name="Crabtree J."/>
            <person name="Crawford M."/>
            <person name="Debruyn B."/>
            <person name="Decaprio D."/>
            <person name="Eiglmeier K."/>
            <person name="Eisenstadt E."/>
            <person name="El-Dorry H."/>
            <person name="Gelbart W.M."/>
            <person name="Gomes S.L."/>
            <person name="Hammond M."/>
            <person name="Hannick L.I."/>
            <person name="Hogan J.R."/>
            <person name="Holmes M.H."/>
            <person name="Jaffe D."/>
            <person name="Johnston J.S."/>
            <person name="Kennedy R.C."/>
            <person name="Koo H."/>
            <person name="Kravitz S."/>
            <person name="Kriventseva E.V."/>
            <person name="Kulp D."/>
            <person name="Labutti K."/>
            <person name="Lee E."/>
            <person name="Li S."/>
            <person name="Lovin D.D."/>
            <person name="Mao C."/>
            <person name="Mauceli E."/>
            <person name="Menck C.F."/>
            <person name="Miller J.R."/>
            <person name="Montgomery P."/>
            <person name="Mori A."/>
            <person name="Nascimento A.L."/>
            <person name="Naveira H.F."/>
            <person name="Nusbaum C."/>
            <person name="O'leary S."/>
            <person name="Orvis J."/>
            <person name="Pertea M."/>
            <person name="Quesneville H."/>
            <person name="Reidenbach K.R."/>
            <person name="Rogers Y.H."/>
            <person name="Roth C.W."/>
            <person name="Schneider J.R."/>
            <person name="Schatz M."/>
            <person name="Shumway M."/>
            <person name="Stanke M."/>
            <person name="Stinson E.O."/>
            <person name="Tubio J.M."/>
            <person name="Vanzee J.P."/>
            <person name="Verjovski-Almeida S."/>
            <person name="Werner D."/>
            <person name="White O."/>
            <person name="Wyder S."/>
            <person name="Zeng Q."/>
            <person name="Zhao Q."/>
            <person name="Zhao Y."/>
            <person name="Hill C.A."/>
            <person name="Raikhel A.S."/>
            <person name="Soares M.B."/>
            <person name="Knudson D.L."/>
            <person name="Lee N.H."/>
            <person name="Galagan J."/>
            <person name="Salzberg S.L."/>
            <person name="Paulsen I.T."/>
            <person name="Dimopoulos G."/>
            <person name="Collins F.H."/>
            <person name="Birren B."/>
            <person name="Fraser-Liggett C.M."/>
            <person name="Severson D.W."/>
        </authorList>
    </citation>
    <scope>NUCLEOTIDE SEQUENCE [LARGE SCALE GENOMIC DNA]</scope>
    <source>
        <strain evidence="7">Liverpool</strain>
    </source>
</reference>
<evidence type="ECO:0000313" key="8">
    <source>
        <dbReference type="Proteomes" id="UP000682892"/>
    </source>
</evidence>
<gene>
    <name evidence="7" type="ORF">AaeL_AAEL005577</name>
</gene>
<dbReference type="SUPFAM" id="SSF57667">
    <property type="entry name" value="beta-beta-alpha zinc fingers"/>
    <property type="match status" value="2"/>
</dbReference>
<dbReference type="PROSITE" id="PS00028">
    <property type="entry name" value="ZINC_FINGER_C2H2_1"/>
    <property type="match status" value="2"/>
</dbReference>
<dbReference type="HOGENOM" id="CLU_081085_0_0_1"/>
<sequence>MDSTTRIEQASEAERIRCWICSAKFFDSEQQYQDHTEKIHQGFRYRCEECPNEILFREITDARNHVDELHDLNLQECPSCQNTFNEFNLRKHLREAHGETRQYKCALCENRKTFDDRDTYEQHIQDQHQGHRVKCPICHRMLKSKLKPHLDYIHSEGTAKCYICNKQYSNKYKLMRHLKCHMDPKVPGAQVRCERCDETFESVAKLNYHKAKHQTKVFQCDKCSKMFYRQEALEQHQKVHEAKRDDLRYTRTDQSQLDYPSLYRKQMKGEKLGEVIEQIN</sequence>
<dbReference type="Pfam" id="PF13913">
    <property type="entry name" value="zf-C2HC_2"/>
    <property type="match status" value="1"/>
</dbReference>
<feature type="domain" description="C2H2-type" evidence="6">
    <location>
        <begin position="159"/>
        <end position="186"/>
    </location>
</feature>
<evidence type="ECO:0000256" key="5">
    <source>
        <dbReference type="PROSITE-ProRule" id="PRU00042"/>
    </source>
</evidence>
<accession>A0A1S4FB30</accession>
<name>A0A1S4FB30_AEDAE</name>
<organism evidence="7 8">
    <name type="scientific">Aedes aegypti</name>
    <name type="common">Yellowfever mosquito</name>
    <name type="synonym">Culex aegypti</name>
    <dbReference type="NCBI Taxonomy" id="7159"/>
    <lineage>
        <taxon>Eukaryota</taxon>
        <taxon>Metazoa</taxon>
        <taxon>Ecdysozoa</taxon>
        <taxon>Arthropoda</taxon>
        <taxon>Hexapoda</taxon>
        <taxon>Insecta</taxon>
        <taxon>Pterygota</taxon>
        <taxon>Neoptera</taxon>
        <taxon>Endopterygota</taxon>
        <taxon>Diptera</taxon>
        <taxon>Nematocera</taxon>
        <taxon>Culicoidea</taxon>
        <taxon>Culicidae</taxon>
        <taxon>Culicinae</taxon>
        <taxon>Aedini</taxon>
        <taxon>Aedes</taxon>
        <taxon>Stegomyia</taxon>
    </lineage>
</organism>
<evidence type="ECO:0000256" key="2">
    <source>
        <dbReference type="ARBA" id="ARBA00022737"/>
    </source>
</evidence>
<dbReference type="PANTHER" id="PTHR24379:SF121">
    <property type="entry name" value="C2H2-TYPE DOMAIN-CONTAINING PROTEIN"/>
    <property type="match status" value="1"/>
</dbReference>
<keyword evidence="3 5" id="KW-0863">Zinc-finger</keyword>
<dbReference type="AlphaFoldDB" id="A0A1S4FB30"/>
<dbReference type="SMART" id="SM00355">
    <property type="entry name" value="ZnF_C2H2"/>
    <property type="match status" value="8"/>
</dbReference>
<evidence type="ECO:0000256" key="3">
    <source>
        <dbReference type="ARBA" id="ARBA00022771"/>
    </source>
</evidence>
<dbReference type="Pfam" id="PF00096">
    <property type="entry name" value="zf-C2H2"/>
    <property type="match status" value="1"/>
</dbReference>
<dbReference type="PANTHER" id="PTHR24379">
    <property type="entry name" value="KRAB AND ZINC FINGER DOMAIN-CONTAINING"/>
    <property type="match status" value="1"/>
</dbReference>
<keyword evidence="2" id="KW-0677">Repeat</keyword>
<evidence type="ECO:0000259" key="6">
    <source>
        <dbReference type="PROSITE" id="PS50157"/>
    </source>
</evidence>
<feature type="domain" description="C2H2-type" evidence="6">
    <location>
        <begin position="218"/>
        <end position="245"/>
    </location>
</feature>
<dbReference type="OrthoDB" id="3533395at2759"/>
<dbReference type="GO" id="GO:0008270">
    <property type="term" value="F:zinc ion binding"/>
    <property type="evidence" value="ECO:0007669"/>
    <property type="project" value="UniProtKB-KW"/>
</dbReference>
<dbReference type="Gene3D" id="3.30.160.60">
    <property type="entry name" value="Classic Zinc Finger"/>
    <property type="match status" value="4"/>
</dbReference>
<keyword evidence="4" id="KW-0862">Zinc</keyword>
<dbReference type="InterPro" id="IPR013087">
    <property type="entry name" value="Znf_C2H2_type"/>
</dbReference>
<evidence type="ECO:0000313" key="7">
    <source>
        <dbReference type="EMBL" id="EAT42942.1"/>
    </source>
</evidence>
<dbReference type="InterPro" id="IPR036236">
    <property type="entry name" value="Znf_C2H2_sf"/>
</dbReference>
<proteinExistence type="predicted"/>
<dbReference type="PROSITE" id="PS50157">
    <property type="entry name" value="ZINC_FINGER_C2H2_2"/>
    <property type="match status" value="2"/>
</dbReference>
<dbReference type="EMBL" id="CH477348">
    <property type="protein sequence ID" value="EAT42942.1"/>
    <property type="molecule type" value="Genomic_DNA"/>
</dbReference>
<evidence type="ECO:0000256" key="1">
    <source>
        <dbReference type="ARBA" id="ARBA00022723"/>
    </source>
</evidence>
<reference evidence="7" key="1">
    <citation type="submission" date="2005-10" db="EMBL/GenBank/DDBJ databases">
        <authorList>
            <person name="Loftus B.J."/>
            <person name="Nene V.M."/>
            <person name="Hannick L.I."/>
            <person name="Bidwell S."/>
            <person name="Haas B."/>
            <person name="Amedeo P."/>
            <person name="Orvis J."/>
            <person name="Wortman J.R."/>
            <person name="White O.R."/>
            <person name="Salzberg S."/>
            <person name="Shumway M."/>
            <person name="Koo H."/>
            <person name="Zhao Y."/>
            <person name="Holmes M."/>
            <person name="Miller J."/>
            <person name="Schatz M."/>
            <person name="Pop M."/>
            <person name="Pai G."/>
            <person name="Utterback T."/>
            <person name="Rogers Y.-H."/>
            <person name="Kravitz S."/>
            <person name="Fraser C.M."/>
        </authorList>
    </citation>
    <scope>NUCLEOTIDE SEQUENCE</scope>
    <source>
        <strain evidence="7">Liverpool</strain>
    </source>
</reference>
<keyword evidence="1" id="KW-0479">Metal-binding</keyword>